<name>A0A5J4YRE4_PORPP</name>
<dbReference type="OMA" id="AWKEEFY"/>
<dbReference type="PANTHER" id="PTHR45754:SF3">
    <property type="entry name" value="METHYLENETETRAHYDROFOLATE REDUCTASE (NADPH)"/>
    <property type="match status" value="1"/>
</dbReference>
<dbReference type="EMBL" id="VRMN01000006">
    <property type="protein sequence ID" value="KAA8493866.1"/>
    <property type="molecule type" value="Genomic_DNA"/>
</dbReference>
<keyword evidence="7" id="KW-0560">Oxidoreductase</keyword>
<dbReference type="GO" id="GO:0004489">
    <property type="term" value="F:methylenetetrahydrofolate reductase [NAD(P)H] activity"/>
    <property type="evidence" value="ECO:0007669"/>
    <property type="project" value="InterPro"/>
</dbReference>
<keyword evidence="4" id="KW-0285">Flavoprotein</keyword>
<dbReference type="GO" id="GO:0071949">
    <property type="term" value="F:FAD binding"/>
    <property type="evidence" value="ECO:0007669"/>
    <property type="project" value="TreeGrafter"/>
</dbReference>
<dbReference type="InterPro" id="IPR004621">
    <property type="entry name" value="Fadh2_euk"/>
</dbReference>
<dbReference type="Gene3D" id="3.20.20.220">
    <property type="match status" value="1"/>
</dbReference>
<evidence type="ECO:0000256" key="2">
    <source>
        <dbReference type="ARBA" id="ARBA00004777"/>
    </source>
</evidence>
<dbReference type="NCBIfam" id="TIGR00677">
    <property type="entry name" value="fadh2_euk"/>
    <property type="match status" value="1"/>
</dbReference>
<evidence type="ECO:0000256" key="1">
    <source>
        <dbReference type="ARBA" id="ARBA00001974"/>
    </source>
</evidence>
<dbReference type="Pfam" id="PF02219">
    <property type="entry name" value="MTHFR"/>
    <property type="match status" value="1"/>
</dbReference>
<dbReference type="GO" id="GO:0009086">
    <property type="term" value="P:methionine biosynthetic process"/>
    <property type="evidence" value="ECO:0007669"/>
    <property type="project" value="TreeGrafter"/>
</dbReference>
<accession>A0A5J4YRE4</accession>
<keyword evidence="10" id="KW-1185">Reference proteome</keyword>
<dbReference type="UniPathway" id="UPA00193"/>
<dbReference type="AlphaFoldDB" id="A0A5J4YRE4"/>
<proteinExistence type="inferred from homology"/>
<dbReference type="GO" id="GO:0035999">
    <property type="term" value="P:tetrahydrofolate interconversion"/>
    <property type="evidence" value="ECO:0007669"/>
    <property type="project" value="UniProtKB-UniPathway"/>
</dbReference>
<keyword evidence="5" id="KW-0274">FAD</keyword>
<dbReference type="InterPro" id="IPR029041">
    <property type="entry name" value="FAD-linked_oxidoreductase-like"/>
</dbReference>
<evidence type="ECO:0000256" key="3">
    <source>
        <dbReference type="ARBA" id="ARBA00006743"/>
    </source>
</evidence>
<evidence type="ECO:0000256" key="7">
    <source>
        <dbReference type="ARBA" id="ARBA00023002"/>
    </source>
</evidence>
<evidence type="ECO:0000313" key="9">
    <source>
        <dbReference type="EMBL" id="KAA8493866.1"/>
    </source>
</evidence>
<dbReference type="InterPro" id="IPR053806">
    <property type="entry name" value="MTHFR_C"/>
</dbReference>
<dbReference type="Proteomes" id="UP000324585">
    <property type="component" value="Unassembled WGS sequence"/>
</dbReference>
<organism evidence="9 10">
    <name type="scientific">Porphyridium purpureum</name>
    <name type="common">Red alga</name>
    <name type="synonym">Porphyridium cruentum</name>
    <dbReference type="NCBI Taxonomy" id="35688"/>
    <lineage>
        <taxon>Eukaryota</taxon>
        <taxon>Rhodophyta</taxon>
        <taxon>Bangiophyceae</taxon>
        <taxon>Porphyridiales</taxon>
        <taxon>Porphyridiaceae</taxon>
        <taxon>Porphyridium</taxon>
    </lineage>
</organism>
<evidence type="ECO:0000256" key="4">
    <source>
        <dbReference type="ARBA" id="ARBA00022630"/>
    </source>
</evidence>
<gene>
    <name evidence="9" type="ORF">FVE85_5003</name>
</gene>
<dbReference type="PANTHER" id="PTHR45754">
    <property type="entry name" value="METHYLENETETRAHYDROFOLATE REDUCTASE"/>
    <property type="match status" value="1"/>
</dbReference>
<dbReference type="InterPro" id="IPR003171">
    <property type="entry name" value="Mehydrof_redctse-like"/>
</dbReference>
<evidence type="ECO:0000256" key="5">
    <source>
        <dbReference type="ARBA" id="ARBA00022827"/>
    </source>
</evidence>
<dbReference type="OrthoDB" id="16284at2759"/>
<dbReference type="Pfam" id="PF21895">
    <property type="entry name" value="MTHFR_C"/>
    <property type="match status" value="1"/>
</dbReference>
<protein>
    <submittedName>
        <fullName evidence="9">Methylenetetrahydrofolate reductase 1</fullName>
    </submittedName>
</protein>
<reference evidence="10" key="1">
    <citation type="journal article" date="2019" name="Nat. Commun.">
        <title>Expansion of phycobilisome linker gene families in mesophilic red algae.</title>
        <authorList>
            <person name="Lee J."/>
            <person name="Kim D."/>
            <person name="Bhattacharya D."/>
            <person name="Yoon H.S."/>
        </authorList>
    </citation>
    <scope>NUCLEOTIDE SEQUENCE [LARGE SCALE GENOMIC DNA]</scope>
    <source>
        <strain evidence="10">CCMP 1328</strain>
    </source>
</reference>
<dbReference type="CDD" id="cd00537">
    <property type="entry name" value="MTHFR"/>
    <property type="match status" value="1"/>
</dbReference>
<dbReference type="SUPFAM" id="SSF51730">
    <property type="entry name" value="FAD-linked oxidoreductase"/>
    <property type="match status" value="1"/>
</dbReference>
<sequence length="640" mass="70763">MSCLSAVAVASSASSVLANGSPTPVAAVVAKKGASAARIADKIAQCEREGKLFFSFEYFPPKTDTGVSNLYERVERMAAYEPLFCDMTWGAGGSTSDLTLELVGNIQQFLGLDVMMHLTCTNMPAGKVVMGLEGAKARGCRNILALRGDPPAGKEWSKCDDGFEHATDLVRFIREKFGDYFSIGVAGYPEGHPSGYLDGKLTLEQEMAFLKDKVDAGADFIITQMFYDVENFLQWVSSCRAAGINVPILPGILPIQNYGGFKRMTGFCKTMIPPAVEARMEELKDDEAAVKEYGITLGVEMCKRMIASKLVLGLHFYTLNLEKSVLSIVERLHLVPMTEAIRALPWRPSTASEKRRGTEDVRPIFWSNRPKSYIKRTSEWDNFPNGRWGVSESPAFGDISHHHLAGSGGVTPELKQAQLQMWGEPRSVADVEEVFVRFLEGNIKRLPWTESDVLSPETGTIQGPLKWLNKHGVLTINSQPRVNGAPSSDKCFGWGDKHGFVYQKAYLEFFASEKIVDALFAHASAFPSLSMYAARADLSAPIRSNVSDTRSSRANAVTWGVFPDAELVQPTVVDPTAFKAWREEAFDIWTQVWASCTPDSSPARQVLQQIHDTYYLINIVDNDYVAGDIFRIFTSIFSEL</sequence>
<dbReference type="FunFam" id="3.20.20.220:FF:000002">
    <property type="entry name" value="Methylenetetrahydrofolate reductase"/>
    <property type="match status" value="1"/>
</dbReference>
<comment type="similarity">
    <text evidence="3">Belongs to the methylenetetrahydrofolate reductase family.</text>
</comment>
<evidence type="ECO:0000259" key="8">
    <source>
        <dbReference type="Pfam" id="PF21895"/>
    </source>
</evidence>
<dbReference type="GO" id="GO:0005829">
    <property type="term" value="C:cytosol"/>
    <property type="evidence" value="ECO:0007669"/>
    <property type="project" value="TreeGrafter"/>
</dbReference>
<feature type="domain" description="MTHFR SAM-binding regulatory" evidence="8">
    <location>
        <begin position="342"/>
        <end position="627"/>
    </location>
</feature>
<evidence type="ECO:0000256" key="6">
    <source>
        <dbReference type="ARBA" id="ARBA00022857"/>
    </source>
</evidence>
<comment type="cofactor">
    <cofactor evidence="1">
        <name>FAD</name>
        <dbReference type="ChEBI" id="CHEBI:57692"/>
    </cofactor>
</comment>
<comment type="pathway">
    <text evidence="2">One-carbon metabolism; tetrahydrofolate interconversion.</text>
</comment>
<keyword evidence="6" id="KW-0521">NADP</keyword>
<comment type="caution">
    <text evidence="9">The sequence shown here is derived from an EMBL/GenBank/DDBJ whole genome shotgun (WGS) entry which is preliminary data.</text>
</comment>
<evidence type="ECO:0000313" key="10">
    <source>
        <dbReference type="Proteomes" id="UP000324585"/>
    </source>
</evidence>